<protein>
    <submittedName>
        <fullName evidence="1">Uncharacterized protein</fullName>
    </submittedName>
</protein>
<comment type="caution">
    <text evidence="1">The sequence shown here is derived from an EMBL/GenBank/DDBJ whole genome shotgun (WGS) entry which is preliminary data.</text>
</comment>
<name>A0ACB9EIR7_ARCLA</name>
<accession>A0ACB9EIR7</accession>
<proteinExistence type="predicted"/>
<evidence type="ECO:0000313" key="2">
    <source>
        <dbReference type="Proteomes" id="UP001055879"/>
    </source>
</evidence>
<organism evidence="1 2">
    <name type="scientific">Arctium lappa</name>
    <name type="common">Greater burdock</name>
    <name type="synonym">Lappa major</name>
    <dbReference type="NCBI Taxonomy" id="4217"/>
    <lineage>
        <taxon>Eukaryota</taxon>
        <taxon>Viridiplantae</taxon>
        <taxon>Streptophyta</taxon>
        <taxon>Embryophyta</taxon>
        <taxon>Tracheophyta</taxon>
        <taxon>Spermatophyta</taxon>
        <taxon>Magnoliopsida</taxon>
        <taxon>eudicotyledons</taxon>
        <taxon>Gunneridae</taxon>
        <taxon>Pentapetalae</taxon>
        <taxon>asterids</taxon>
        <taxon>campanulids</taxon>
        <taxon>Asterales</taxon>
        <taxon>Asteraceae</taxon>
        <taxon>Carduoideae</taxon>
        <taxon>Cardueae</taxon>
        <taxon>Arctiinae</taxon>
        <taxon>Arctium</taxon>
    </lineage>
</organism>
<dbReference type="Proteomes" id="UP001055879">
    <property type="component" value="Linkage Group LG02"/>
</dbReference>
<reference evidence="1 2" key="2">
    <citation type="journal article" date="2022" name="Mol. Ecol. Resour.">
        <title>The genomes of chicory, endive, great burdock and yacon provide insights into Asteraceae paleo-polyploidization history and plant inulin production.</title>
        <authorList>
            <person name="Fan W."/>
            <person name="Wang S."/>
            <person name="Wang H."/>
            <person name="Wang A."/>
            <person name="Jiang F."/>
            <person name="Liu H."/>
            <person name="Zhao H."/>
            <person name="Xu D."/>
            <person name="Zhang Y."/>
        </authorList>
    </citation>
    <scope>NUCLEOTIDE SEQUENCE [LARGE SCALE GENOMIC DNA]</scope>
    <source>
        <strain evidence="2">cv. Niubang</strain>
    </source>
</reference>
<reference evidence="2" key="1">
    <citation type="journal article" date="2022" name="Mol. Ecol. Resour.">
        <title>The genomes of chicory, endive, great burdock and yacon provide insights into Asteraceae palaeo-polyploidization history and plant inulin production.</title>
        <authorList>
            <person name="Fan W."/>
            <person name="Wang S."/>
            <person name="Wang H."/>
            <person name="Wang A."/>
            <person name="Jiang F."/>
            <person name="Liu H."/>
            <person name="Zhao H."/>
            <person name="Xu D."/>
            <person name="Zhang Y."/>
        </authorList>
    </citation>
    <scope>NUCLEOTIDE SEQUENCE [LARGE SCALE GENOMIC DNA]</scope>
    <source>
        <strain evidence="2">cv. Niubang</strain>
    </source>
</reference>
<gene>
    <name evidence="1" type="ORF">L6452_06178</name>
</gene>
<keyword evidence="2" id="KW-1185">Reference proteome</keyword>
<sequence>MDPPLGEMYDDIDLNRIELLGENIYGTEIDLDDAELILNDIYMDGNQQDNHDRTTTVPGIFVPPRDL</sequence>
<dbReference type="EMBL" id="CM042048">
    <property type="protein sequence ID" value="KAI3758611.1"/>
    <property type="molecule type" value="Genomic_DNA"/>
</dbReference>
<evidence type="ECO:0000313" key="1">
    <source>
        <dbReference type="EMBL" id="KAI3758611.1"/>
    </source>
</evidence>